<sequence>MQKSFEIISWRSITENEKARRRLIEICGLGGTFISARIRRQSAVQSISDAEHEQPWRAFRKSENLFFSRSPSALRRKKYFPLKTSSNHLHRRAILCERRQRIAARA</sequence>
<evidence type="ECO:0000313" key="2">
    <source>
        <dbReference type="Proteomes" id="UP001629246"/>
    </source>
</evidence>
<gene>
    <name evidence="1" type="ORF">PQR62_14645</name>
</gene>
<keyword evidence="2" id="KW-1185">Reference proteome</keyword>
<accession>A0ABW9ABY4</accession>
<dbReference type="Proteomes" id="UP001629246">
    <property type="component" value="Unassembled WGS sequence"/>
</dbReference>
<dbReference type="RefSeq" id="WP_408158703.1">
    <property type="nucleotide sequence ID" value="NZ_JAQQFM010000006.1"/>
</dbReference>
<proteinExistence type="predicted"/>
<name>A0ABW9ABY4_9BURK</name>
<dbReference type="EMBL" id="JAQQFM010000006">
    <property type="protein sequence ID" value="MFL9925515.1"/>
    <property type="molecule type" value="Genomic_DNA"/>
</dbReference>
<comment type="caution">
    <text evidence="1">The sequence shown here is derived from an EMBL/GenBank/DDBJ whole genome shotgun (WGS) entry which is preliminary data.</text>
</comment>
<organism evidence="1 2">
    <name type="scientific">Herbaspirillum lusitanum</name>
    <dbReference type="NCBI Taxonomy" id="213312"/>
    <lineage>
        <taxon>Bacteria</taxon>
        <taxon>Pseudomonadati</taxon>
        <taxon>Pseudomonadota</taxon>
        <taxon>Betaproteobacteria</taxon>
        <taxon>Burkholderiales</taxon>
        <taxon>Oxalobacteraceae</taxon>
        <taxon>Herbaspirillum</taxon>
    </lineage>
</organism>
<reference evidence="1 2" key="1">
    <citation type="journal article" date="2024" name="Chem. Sci.">
        <title>Discovery of megapolipeptins by genome mining of a Burkholderiales bacteria collection.</title>
        <authorList>
            <person name="Paulo B.S."/>
            <person name="Recchia M.J.J."/>
            <person name="Lee S."/>
            <person name="Fergusson C.H."/>
            <person name="Romanowski S.B."/>
            <person name="Hernandez A."/>
            <person name="Krull N."/>
            <person name="Liu D.Y."/>
            <person name="Cavanagh H."/>
            <person name="Bos A."/>
            <person name="Gray C.A."/>
            <person name="Murphy B.T."/>
            <person name="Linington R.G."/>
            <person name="Eustaquio A.S."/>
        </authorList>
    </citation>
    <scope>NUCLEOTIDE SEQUENCE [LARGE SCALE GENOMIC DNA]</scope>
    <source>
        <strain evidence="1 2">RL21-008-BIB-A</strain>
    </source>
</reference>
<protein>
    <submittedName>
        <fullName evidence="1">Uncharacterized protein</fullName>
    </submittedName>
</protein>
<evidence type="ECO:0000313" key="1">
    <source>
        <dbReference type="EMBL" id="MFL9925515.1"/>
    </source>
</evidence>